<evidence type="ECO:0000256" key="2">
    <source>
        <dbReference type="ARBA" id="ARBA00012695"/>
    </source>
</evidence>
<dbReference type="PIRSF" id="PIRSF000196">
    <property type="entry name" value="Pro_dehydrog"/>
    <property type="match status" value="1"/>
</dbReference>
<feature type="binding site" evidence="9">
    <location>
        <position position="289"/>
    </location>
    <ligand>
        <name>substrate</name>
    </ligand>
</feature>
<dbReference type="Proteomes" id="UP000294947">
    <property type="component" value="Unassembled WGS sequence"/>
</dbReference>
<dbReference type="SUPFAM" id="SSF51730">
    <property type="entry name" value="FAD-linked oxidoreductase"/>
    <property type="match status" value="1"/>
</dbReference>
<dbReference type="UniPathway" id="UPA00261">
    <property type="reaction ID" value="UER00373"/>
</dbReference>
<evidence type="ECO:0000259" key="11">
    <source>
        <dbReference type="Pfam" id="PF01619"/>
    </source>
</evidence>
<evidence type="ECO:0000313" key="12">
    <source>
        <dbReference type="EMBL" id="TDD53390.1"/>
    </source>
</evidence>
<keyword evidence="4 10" id="KW-0547">Nucleotide-binding</keyword>
<keyword evidence="3" id="KW-0285">Flavoprotein</keyword>
<feature type="binding site" evidence="10">
    <location>
        <position position="136"/>
    </location>
    <ligand>
        <name>FAD</name>
        <dbReference type="ChEBI" id="CHEBI:57692"/>
    </ligand>
</feature>
<feature type="binding site" evidence="10">
    <location>
        <position position="164"/>
    </location>
    <ligand>
        <name>FAD</name>
        <dbReference type="ChEBI" id="CHEBI:57692"/>
    </ligand>
</feature>
<organism evidence="12 13">
    <name type="scientific">Saccharopolyspora elongata</name>
    <dbReference type="NCBI Taxonomy" id="2530387"/>
    <lineage>
        <taxon>Bacteria</taxon>
        <taxon>Bacillati</taxon>
        <taxon>Actinomycetota</taxon>
        <taxon>Actinomycetes</taxon>
        <taxon>Pseudonocardiales</taxon>
        <taxon>Pseudonocardiaceae</taxon>
        <taxon>Saccharopolyspora</taxon>
    </lineage>
</organism>
<dbReference type="EC" id="1.5.5.2" evidence="2"/>
<evidence type="ECO:0000256" key="1">
    <source>
        <dbReference type="ARBA" id="ARBA00004739"/>
    </source>
</evidence>
<evidence type="ECO:0000256" key="8">
    <source>
        <dbReference type="ARBA" id="ARBA00048779"/>
    </source>
</evidence>
<dbReference type="GO" id="GO:0000166">
    <property type="term" value="F:nucleotide binding"/>
    <property type="evidence" value="ECO:0007669"/>
    <property type="project" value="UniProtKB-KW"/>
</dbReference>
<name>A0A4R4Z729_9PSEU</name>
<proteinExistence type="predicted"/>
<dbReference type="EMBL" id="SMKW01000009">
    <property type="protein sequence ID" value="TDD53390.1"/>
    <property type="molecule type" value="Genomic_DNA"/>
</dbReference>
<accession>A0A4R4Z729</accession>
<dbReference type="InterPro" id="IPR002872">
    <property type="entry name" value="Proline_DH_dom"/>
</dbReference>
<keyword evidence="5 10" id="KW-0274">FAD</keyword>
<feature type="binding site" evidence="10">
    <location>
        <begin position="188"/>
        <end position="190"/>
    </location>
    <ligand>
        <name>FAD</name>
        <dbReference type="ChEBI" id="CHEBI:57692"/>
    </ligand>
</feature>
<keyword evidence="13" id="KW-1185">Reference proteome</keyword>
<evidence type="ECO:0000256" key="3">
    <source>
        <dbReference type="ARBA" id="ARBA00022630"/>
    </source>
</evidence>
<feature type="binding site" evidence="9">
    <location>
        <position position="98"/>
    </location>
    <ligand>
        <name>substrate</name>
    </ligand>
</feature>
<evidence type="ECO:0000256" key="6">
    <source>
        <dbReference type="ARBA" id="ARBA00023002"/>
    </source>
</evidence>
<comment type="caution">
    <text evidence="12">The sequence shown here is derived from an EMBL/GenBank/DDBJ whole genome shotgun (WGS) entry which is preliminary data.</text>
</comment>
<reference evidence="12 13" key="1">
    <citation type="submission" date="2019-03" db="EMBL/GenBank/DDBJ databases">
        <title>Draft genome sequences of novel Actinobacteria.</title>
        <authorList>
            <person name="Sahin N."/>
            <person name="Ay H."/>
            <person name="Saygin H."/>
        </authorList>
    </citation>
    <scope>NUCLEOTIDE SEQUENCE [LARGE SCALE GENOMIC DNA]</scope>
    <source>
        <strain evidence="12 13">7K502</strain>
    </source>
</reference>
<keyword evidence="7" id="KW-0642">Proline metabolism</keyword>
<evidence type="ECO:0000256" key="9">
    <source>
        <dbReference type="PIRSR" id="PIRSR000196-1"/>
    </source>
</evidence>
<feature type="binding site" evidence="9">
    <location>
        <position position="290"/>
    </location>
    <ligand>
        <name>substrate</name>
    </ligand>
</feature>
<dbReference type="GO" id="GO:0004657">
    <property type="term" value="F:proline dehydrogenase activity"/>
    <property type="evidence" value="ECO:0007669"/>
    <property type="project" value="UniProtKB-EC"/>
</dbReference>
<evidence type="ECO:0000256" key="10">
    <source>
        <dbReference type="PIRSR" id="PIRSR000196-2"/>
    </source>
</evidence>
<dbReference type="Gene3D" id="3.20.20.220">
    <property type="match status" value="1"/>
</dbReference>
<dbReference type="PANTHER" id="PTHR13914:SF0">
    <property type="entry name" value="PROLINE DEHYDROGENASE 1, MITOCHONDRIAL"/>
    <property type="match status" value="1"/>
</dbReference>
<dbReference type="Pfam" id="PF01619">
    <property type="entry name" value="Pro_dh"/>
    <property type="match status" value="1"/>
</dbReference>
<evidence type="ECO:0000256" key="7">
    <source>
        <dbReference type="ARBA" id="ARBA00023062"/>
    </source>
</evidence>
<protein>
    <recommendedName>
        <fullName evidence="2">proline dehydrogenase</fullName>
        <ecNumber evidence="2">1.5.5.2</ecNumber>
    </recommendedName>
</protein>
<evidence type="ECO:0000256" key="5">
    <source>
        <dbReference type="ARBA" id="ARBA00022827"/>
    </source>
</evidence>
<dbReference type="InterPro" id="IPR015659">
    <property type="entry name" value="Proline_oxidase"/>
</dbReference>
<feature type="domain" description="Proline dehydrogenase" evidence="11">
    <location>
        <begin position="42"/>
        <end position="300"/>
    </location>
</feature>
<comment type="pathway">
    <text evidence="1">Amino-acid degradation; L-proline degradation into L-glutamate; L-glutamate from L-proline: step 1/2.</text>
</comment>
<dbReference type="AlphaFoldDB" id="A0A4R4Z729"/>
<sequence>MLRSTLLAAARSQGVRRLVEANPLTKPVVERFVAGTTPEDAVRATRALRDQNMYVTLDHLGEDTLDAQQATDTVRAYQQMLEVLATEGLADRAEVSVKLSAVGQFLPSDGEKIALDNARLICEAAAAAGTTVTLDMEDHTTTDSTLGILRDLRVDFPWVGAVLQAYLHRTEQDCRDLAGEGSRVRLCKGAYSEPASVAYQDKSEVDRSYVRCLKILMAGEGYPMVASHDPRMVAIAADLAARSGRSADSYEFQMLYGIRAEEQKRIAAEGNKLRVYVAYGDEWYGYFMRRLAERPANLVFFLRSLISQN</sequence>
<dbReference type="InterPro" id="IPR008219">
    <property type="entry name" value="PRODH_bac_arc"/>
</dbReference>
<dbReference type="InterPro" id="IPR029041">
    <property type="entry name" value="FAD-linked_oxidoreductase-like"/>
</dbReference>
<feature type="binding site" evidence="10">
    <location>
        <position position="202"/>
    </location>
    <ligand>
        <name>FAD</name>
        <dbReference type="ChEBI" id="CHEBI:57692"/>
    </ligand>
</feature>
<feature type="binding site" evidence="10">
    <location>
        <begin position="227"/>
        <end position="228"/>
    </location>
    <ligand>
        <name>FAD</name>
        <dbReference type="ChEBI" id="CHEBI:57692"/>
    </ligand>
</feature>
<evidence type="ECO:0000256" key="4">
    <source>
        <dbReference type="ARBA" id="ARBA00022741"/>
    </source>
</evidence>
<gene>
    <name evidence="12" type="ORF">E1288_09830</name>
</gene>
<keyword evidence="6" id="KW-0560">Oxidoreductase</keyword>
<dbReference type="PANTHER" id="PTHR13914">
    <property type="entry name" value="PROLINE OXIDASE"/>
    <property type="match status" value="1"/>
</dbReference>
<comment type="catalytic activity">
    <reaction evidence="8">
        <text>L-proline + a quinone = (S)-1-pyrroline-5-carboxylate + a quinol + H(+)</text>
        <dbReference type="Rhea" id="RHEA:23784"/>
        <dbReference type="ChEBI" id="CHEBI:15378"/>
        <dbReference type="ChEBI" id="CHEBI:17388"/>
        <dbReference type="ChEBI" id="CHEBI:24646"/>
        <dbReference type="ChEBI" id="CHEBI:60039"/>
        <dbReference type="ChEBI" id="CHEBI:132124"/>
        <dbReference type="EC" id="1.5.5.2"/>
    </reaction>
</comment>
<evidence type="ECO:0000313" key="13">
    <source>
        <dbReference type="Proteomes" id="UP000294947"/>
    </source>
</evidence>
<comment type="cofactor">
    <cofactor evidence="10">
        <name>FAD</name>
        <dbReference type="ChEBI" id="CHEBI:57692"/>
    </cofactor>
    <text evidence="10">Binds 1 FAD per subunit.</text>
</comment>
<dbReference type="GO" id="GO:0010133">
    <property type="term" value="P:L-proline catabolic process to L-glutamate"/>
    <property type="evidence" value="ECO:0007669"/>
    <property type="project" value="UniProtKB-UniPathway"/>
</dbReference>
<dbReference type="OrthoDB" id="9773461at2"/>
<dbReference type="RefSeq" id="WP_132483502.1">
    <property type="nucleotide sequence ID" value="NZ_SMKW01000009.1"/>
</dbReference>